<reference evidence="2 3" key="1">
    <citation type="submission" date="2015-01" db="EMBL/GenBank/DDBJ databases">
        <title>Comparative genomics of the lactic acid bacteria isolated from the honey bee gut.</title>
        <authorList>
            <person name="Ellegaard K.M."/>
            <person name="Tamarit D."/>
            <person name="Javelind E."/>
            <person name="Olofsson T."/>
            <person name="Andersson S.G."/>
            <person name="Vasquez A."/>
        </authorList>
    </citation>
    <scope>NUCLEOTIDE SEQUENCE [LARGE SCALE GENOMIC DNA]</scope>
    <source>
        <strain evidence="2 3">Hma11</strain>
    </source>
</reference>
<comment type="caution">
    <text evidence="2">The sequence shown here is derived from an EMBL/GenBank/DDBJ whole genome shotgun (WGS) entry which is preliminary data.</text>
</comment>
<proteinExistence type="predicted"/>
<dbReference type="Pfam" id="PF09902">
    <property type="entry name" value="DUF2129"/>
    <property type="match status" value="1"/>
</dbReference>
<keyword evidence="1" id="KW-0963">Cytoplasm</keyword>
<organism evidence="2 3">
    <name type="scientific">Lactobacillus apis</name>
    <dbReference type="NCBI Taxonomy" id="303541"/>
    <lineage>
        <taxon>Bacteria</taxon>
        <taxon>Bacillati</taxon>
        <taxon>Bacillota</taxon>
        <taxon>Bacilli</taxon>
        <taxon>Lactobacillales</taxon>
        <taxon>Lactobacillaceae</taxon>
        <taxon>Lactobacillus</taxon>
    </lineage>
</organism>
<accession>A0A0F4LSR1</accession>
<dbReference type="STRING" id="303541.JF72_06130"/>
<name>A0A0F4LSR1_9LACO</name>
<dbReference type="PATRIC" id="fig|303541.3.peg.768"/>
<sequence length="114" mass="13221">MSINHDLANTSLTKRQGLIVYLNSINSQFKLRRYGDIVYFSKKNAYCVLYVDQKEADKTINAIKQLDFVKDVQKSSDDEIDLSSKHIEEQITELATEAEKKLLDEQEQNTDYLL</sequence>
<dbReference type="HOGENOM" id="CLU_159890_0_2_9"/>
<gene>
    <name evidence="2" type="ORF">JF72_06130</name>
</gene>
<dbReference type="AlphaFoldDB" id="A0A0F4LSR1"/>
<evidence type="ECO:0000313" key="3">
    <source>
        <dbReference type="Proteomes" id="UP000033682"/>
    </source>
</evidence>
<keyword evidence="3" id="KW-1185">Reference proteome</keyword>
<protein>
    <recommendedName>
        <fullName evidence="4">DUF2129 domain-containing protein</fullName>
    </recommendedName>
</protein>
<evidence type="ECO:0000256" key="1">
    <source>
        <dbReference type="ARBA" id="ARBA00022490"/>
    </source>
</evidence>
<dbReference type="RefSeq" id="WP_046306762.1">
    <property type="nucleotide sequence ID" value="NZ_CP132378.1"/>
</dbReference>
<evidence type="ECO:0008006" key="4">
    <source>
        <dbReference type="Google" id="ProtNLM"/>
    </source>
</evidence>
<dbReference type="InterPro" id="IPR016979">
    <property type="entry name" value="DUF2129"/>
</dbReference>
<evidence type="ECO:0000313" key="2">
    <source>
        <dbReference type="EMBL" id="KJY61334.1"/>
    </source>
</evidence>
<dbReference type="Proteomes" id="UP000033682">
    <property type="component" value="Unassembled WGS sequence"/>
</dbReference>
<dbReference type="EMBL" id="JXLG01000005">
    <property type="protein sequence ID" value="KJY61334.1"/>
    <property type="molecule type" value="Genomic_DNA"/>
</dbReference>